<comment type="catalytic activity">
    <reaction evidence="1 5 6">
        <text>[protein]-peptidylproline (omega=180) = [protein]-peptidylproline (omega=0)</text>
        <dbReference type="Rhea" id="RHEA:16237"/>
        <dbReference type="Rhea" id="RHEA-COMP:10747"/>
        <dbReference type="Rhea" id="RHEA-COMP:10748"/>
        <dbReference type="ChEBI" id="CHEBI:83833"/>
        <dbReference type="ChEBI" id="CHEBI:83834"/>
        <dbReference type="EC" id="5.2.1.8"/>
    </reaction>
</comment>
<gene>
    <name evidence="8" type="ORF">F0185_26875</name>
</gene>
<dbReference type="Gene3D" id="3.10.50.40">
    <property type="match status" value="1"/>
</dbReference>
<keyword evidence="3 5" id="KW-0697">Rotamase</keyword>
<evidence type="ECO:0000256" key="2">
    <source>
        <dbReference type="ARBA" id="ARBA00006577"/>
    </source>
</evidence>
<evidence type="ECO:0000256" key="1">
    <source>
        <dbReference type="ARBA" id="ARBA00000971"/>
    </source>
</evidence>
<evidence type="ECO:0000256" key="3">
    <source>
        <dbReference type="ARBA" id="ARBA00023110"/>
    </source>
</evidence>
<name>A0ABX0LQQ7_9BURK</name>
<evidence type="ECO:0000256" key="5">
    <source>
        <dbReference type="PROSITE-ProRule" id="PRU00277"/>
    </source>
</evidence>
<dbReference type="SUPFAM" id="SSF54534">
    <property type="entry name" value="FKBP-like"/>
    <property type="match status" value="1"/>
</dbReference>
<dbReference type="RefSeq" id="WP_167229945.1">
    <property type="nucleotide sequence ID" value="NZ_VUYU01000025.1"/>
</dbReference>
<dbReference type="PANTHER" id="PTHR43811">
    <property type="entry name" value="FKBP-TYPE PEPTIDYL-PROLYL CIS-TRANS ISOMERASE FKPA"/>
    <property type="match status" value="1"/>
</dbReference>
<dbReference type="GO" id="GO:0016853">
    <property type="term" value="F:isomerase activity"/>
    <property type="evidence" value="ECO:0007669"/>
    <property type="project" value="UniProtKB-KW"/>
</dbReference>
<dbReference type="InterPro" id="IPR046357">
    <property type="entry name" value="PPIase_dom_sf"/>
</dbReference>
<dbReference type="InterPro" id="IPR001179">
    <property type="entry name" value="PPIase_FKBP_dom"/>
</dbReference>
<dbReference type="Pfam" id="PF00254">
    <property type="entry name" value="FKBP_C"/>
    <property type="match status" value="1"/>
</dbReference>
<evidence type="ECO:0000256" key="4">
    <source>
        <dbReference type="ARBA" id="ARBA00023235"/>
    </source>
</evidence>
<evidence type="ECO:0000313" key="8">
    <source>
        <dbReference type="EMBL" id="NHZ37196.1"/>
    </source>
</evidence>
<dbReference type="EC" id="5.2.1.8" evidence="6"/>
<sequence>MSTITTESGLQYEDTTVGEGAQAQAGQRVTVHYTGWLRNDDGTAGAKFDSSKDRNDPFKFSLGAGEVIKGWDEGVQGMKVGGARRLTIPASLGYGARGAGGGTIPPNATLIFDVELLKV</sequence>
<dbReference type="EMBL" id="VUYU01000025">
    <property type="protein sequence ID" value="NHZ37196.1"/>
    <property type="molecule type" value="Genomic_DNA"/>
</dbReference>
<comment type="similarity">
    <text evidence="2 6">Belongs to the FKBP-type PPIase family.</text>
</comment>
<accession>A0ABX0LQQ7</accession>
<evidence type="ECO:0000313" key="9">
    <source>
        <dbReference type="Proteomes" id="UP000785613"/>
    </source>
</evidence>
<dbReference type="PROSITE" id="PS50059">
    <property type="entry name" value="FKBP_PPIASE"/>
    <property type="match status" value="1"/>
</dbReference>
<keyword evidence="4 5" id="KW-0413">Isomerase</keyword>
<keyword evidence="9" id="KW-1185">Reference proteome</keyword>
<reference evidence="8 9" key="1">
    <citation type="submission" date="2019-09" db="EMBL/GenBank/DDBJ databases">
        <title>Taxonomy of Antarctic Massilia spp.: description of Massilia rubra sp. nov., Massilia aquatica sp. nov., Massilia mucilaginosa sp. nov., Massilia frigida sp. nov. isolated from streams, lakes and regoliths.</title>
        <authorList>
            <person name="Holochova P."/>
            <person name="Sedlacek I."/>
            <person name="Kralova S."/>
            <person name="Maslanova I."/>
            <person name="Busse H.-J."/>
            <person name="Stankova E."/>
            <person name="Vrbovska V."/>
            <person name="Kovarovic V."/>
            <person name="Bartak M."/>
            <person name="Svec P."/>
            <person name="Pantucek R."/>
        </authorList>
    </citation>
    <scope>NUCLEOTIDE SEQUENCE [LARGE SCALE GENOMIC DNA]</scope>
    <source>
        <strain evidence="8 9">CCM 8692</strain>
    </source>
</reference>
<evidence type="ECO:0000259" key="7">
    <source>
        <dbReference type="PROSITE" id="PS50059"/>
    </source>
</evidence>
<comment type="caution">
    <text evidence="8">The sequence shown here is derived from an EMBL/GenBank/DDBJ whole genome shotgun (WGS) entry which is preliminary data.</text>
</comment>
<proteinExistence type="inferred from homology"/>
<dbReference type="PANTHER" id="PTHR43811:SF19">
    <property type="entry name" value="39 KDA FK506-BINDING NUCLEAR PROTEIN"/>
    <property type="match status" value="1"/>
</dbReference>
<evidence type="ECO:0000256" key="6">
    <source>
        <dbReference type="RuleBase" id="RU003915"/>
    </source>
</evidence>
<dbReference type="Proteomes" id="UP000785613">
    <property type="component" value="Unassembled WGS sequence"/>
</dbReference>
<organism evidence="8 9">
    <name type="scientific">Massilia rubra</name>
    <dbReference type="NCBI Taxonomy" id="2607910"/>
    <lineage>
        <taxon>Bacteria</taxon>
        <taxon>Pseudomonadati</taxon>
        <taxon>Pseudomonadota</taxon>
        <taxon>Betaproteobacteria</taxon>
        <taxon>Burkholderiales</taxon>
        <taxon>Oxalobacteraceae</taxon>
        <taxon>Telluria group</taxon>
        <taxon>Massilia</taxon>
    </lineage>
</organism>
<protein>
    <recommendedName>
        <fullName evidence="6">Peptidyl-prolyl cis-trans isomerase</fullName>
        <ecNumber evidence="6">5.2.1.8</ecNumber>
    </recommendedName>
</protein>
<feature type="domain" description="PPIase FKBP-type" evidence="7">
    <location>
        <begin position="26"/>
        <end position="119"/>
    </location>
</feature>